<dbReference type="PIRSF" id="PIRSF028139">
    <property type="entry name" value="DOPA-diox_rel_Mll2280"/>
    <property type="match status" value="1"/>
</dbReference>
<evidence type="ECO:0000313" key="2">
    <source>
        <dbReference type="Proteomes" id="UP000219336"/>
    </source>
</evidence>
<dbReference type="InterPro" id="IPR023389">
    <property type="entry name" value="DOPA-like_sf"/>
</dbReference>
<proteinExistence type="predicted"/>
<dbReference type="RefSeq" id="WP_096994239.1">
    <property type="nucleotide sequence ID" value="NZ_JBHSII010000011.1"/>
</dbReference>
<keyword evidence="2" id="KW-1185">Reference proteome</keyword>
<keyword evidence="1" id="KW-0560">Oxidoreductase</keyword>
<gene>
    <name evidence="1" type="ORF">VTH8203_02782</name>
</gene>
<dbReference type="OrthoDB" id="572228at2"/>
<dbReference type="EMBL" id="OANU01000047">
    <property type="protein sequence ID" value="SNX49139.1"/>
    <property type="molecule type" value="Genomic_DNA"/>
</dbReference>
<dbReference type="Proteomes" id="UP000219336">
    <property type="component" value="Unassembled WGS sequence"/>
</dbReference>
<keyword evidence="1" id="KW-0223">Dioxygenase</keyword>
<dbReference type="Gene3D" id="3.30.70.1240">
    <property type="entry name" value="DOPA-like domains"/>
    <property type="match status" value="1"/>
</dbReference>
<sequence>MTSPQKPQNLHDKYHAHVYFEQSSLAEATALSETITKKFGLHVGRVHQKPVGPHTKWSFQILFFREDFEALIPWLDNARGELSVLVHADTGDDLIDHTTYAYWLGKEVPLNLEGF</sequence>
<protein>
    <submittedName>
        <fullName evidence="1">Dopa 4,5-dioxygenase family</fullName>
    </submittedName>
</protein>
<dbReference type="Pfam" id="PF08883">
    <property type="entry name" value="DOPA_dioxygen"/>
    <property type="match status" value="1"/>
</dbReference>
<dbReference type="AlphaFoldDB" id="A0A240ELV4"/>
<accession>A0A240ELV4</accession>
<dbReference type="GO" id="GO:0051213">
    <property type="term" value="F:dioxygenase activity"/>
    <property type="evidence" value="ECO:0007669"/>
    <property type="project" value="UniProtKB-KW"/>
</dbReference>
<name>A0A240ELV4_9VIBR</name>
<evidence type="ECO:0000313" key="1">
    <source>
        <dbReference type="EMBL" id="SNX49139.1"/>
    </source>
</evidence>
<dbReference type="InterPro" id="IPR014980">
    <property type="entry name" value="DOPA_dioxygen"/>
</dbReference>
<dbReference type="SUPFAM" id="SSF143410">
    <property type="entry name" value="DOPA-like"/>
    <property type="match status" value="1"/>
</dbReference>
<reference evidence="2" key="1">
    <citation type="submission" date="2016-06" db="EMBL/GenBank/DDBJ databases">
        <authorList>
            <person name="Rodrigo-Torres L."/>
            <person name="Arahal R.D."/>
            <person name="Lucena T."/>
        </authorList>
    </citation>
    <scope>NUCLEOTIDE SEQUENCE [LARGE SCALE GENOMIC DNA]</scope>
    <source>
        <strain evidence="2">CECT8203</strain>
    </source>
</reference>
<dbReference type="PANTHER" id="PTHR36423">
    <property type="entry name" value="AFR070WP"/>
    <property type="match status" value="1"/>
</dbReference>
<organism evidence="1 2">
    <name type="scientific">Vibrio thalassae</name>
    <dbReference type="NCBI Taxonomy" id="1243014"/>
    <lineage>
        <taxon>Bacteria</taxon>
        <taxon>Pseudomonadati</taxon>
        <taxon>Pseudomonadota</taxon>
        <taxon>Gammaproteobacteria</taxon>
        <taxon>Vibrionales</taxon>
        <taxon>Vibrionaceae</taxon>
        <taxon>Vibrio</taxon>
    </lineage>
</organism>
<dbReference type="PANTHER" id="PTHR36423:SF2">
    <property type="entry name" value="AFR070WP"/>
    <property type="match status" value="1"/>
</dbReference>